<gene>
    <name evidence="1" type="ORF">S01H1_28148</name>
</gene>
<protein>
    <submittedName>
        <fullName evidence="1">Uncharacterized protein</fullName>
    </submittedName>
</protein>
<organism evidence="1">
    <name type="scientific">marine sediment metagenome</name>
    <dbReference type="NCBI Taxonomy" id="412755"/>
    <lineage>
        <taxon>unclassified sequences</taxon>
        <taxon>metagenomes</taxon>
        <taxon>ecological metagenomes</taxon>
    </lineage>
</organism>
<name>X0U426_9ZZZZ</name>
<reference evidence="1" key="1">
    <citation type="journal article" date="2014" name="Front. Microbiol.">
        <title>High frequency of phylogenetically diverse reductive dehalogenase-homologous genes in deep subseafloor sedimentary metagenomes.</title>
        <authorList>
            <person name="Kawai M."/>
            <person name="Futagami T."/>
            <person name="Toyoda A."/>
            <person name="Takaki Y."/>
            <person name="Nishi S."/>
            <person name="Hori S."/>
            <person name="Arai W."/>
            <person name="Tsubouchi T."/>
            <person name="Morono Y."/>
            <person name="Uchiyama I."/>
            <person name="Ito T."/>
            <person name="Fujiyama A."/>
            <person name="Inagaki F."/>
            <person name="Takami H."/>
        </authorList>
    </citation>
    <scope>NUCLEOTIDE SEQUENCE</scope>
    <source>
        <strain evidence="1">Expedition CK06-06</strain>
    </source>
</reference>
<sequence>MLWRKDNEIPEPEITLWLERNGIPKQRYHNLSNNEKVVLGNLLKIPTRPTSPQQRKDLYTRLCLPDLGGRESIDPTDFVPDDKIEEFFTPIAPSETLSEREKY</sequence>
<dbReference type="AlphaFoldDB" id="X0U426"/>
<accession>X0U426</accession>
<comment type="caution">
    <text evidence="1">The sequence shown here is derived from an EMBL/GenBank/DDBJ whole genome shotgun (WGS) entry which is preliminary data.</text>
</comment>
<proteinExistence type="predicted"/>
<dbReference type="EMBL" id="BARS01017184">
    <property type="protein sequence ID" value="GAF95147.1"/>
    <property type="molecule type" value="Genomic_DNA"/>
</dbReference>
<evidence type="ECO:0000313" key="1">
    <source>
        <dbReference type="EMBL" id="GAF95147.1"/>
    </source>
</evidence>